<dbReference type="Proteomes" id="UP000664109">
    <property type="component" value="Unassembled WGS sequence"/>
</dbReference>
<gene>
    <name evidence="2" type="ORF">JE024_38790</name>
</gene>
<feature type="transmembrane region" description="Helical" evidence="1">
    <location>
        <begin position="26"/>
        <end position="47"/>
    </location>
</feature>
<sequence>MLLLVVAGGVVPGAVAGAVSMLCASVSWLAALVVWVLVTMPPATLVTGPVSVPVAVRSVVLTTDA</sequence>
<geneLocation type="plasmid" evidence="2">
    <name>unnamed1</name>
</geneLocation>
<evidence type="ECO:0000313" key="2">
    <source>
        <dbReference type="EMBL" id="MBM9624501.1"/>
    </source>
</evidence>
<dbReference type="EMBL" id="JAFEJA010000003">
    <property type="protein sequence ID" value="MBM9624501.1"/>
    <property type="molecule type" value="Genomic_DNA"/>
</dbReference>
<name>A0ABS2V3T6_9ACTN</name>
<accession>A0ABS2V3T6</accession>
<keyword evidence="2" id="KW-0614">Plasmid</keyword>
<reference evidence="2 3" key="1">
    <citation type="journal article" date="2016" name="Arch. Microbiol.">
        <title>Streptomyces zhihengii sp. nov., isolated from rhizospheric soil of Psammosilene tunicoides.</title>
        <authorList>
            <person name="Huang M.J."/>
            <person name="Fei J.J."/>
            <person name="Salam N."/>
            <person name="Kim C.J."/>
            <person name="Hozzein W.N."/>
            <person name="Xiao M."/>
            <person name="Huang H.Q."/>
            <person name="Li W.J."/>
        </authorList>
    </citation>
    <scope>NUCLEOTIDE SEQUENCE [LARGE SCALE GENOMIC DNA]</scope>
    <source>
        <strain evidence="2 3">YIM T102</strain>
    </source>
</reference>
<protein>
    <submittedName>
        <fullName evidence="2">Uncharacterized protein</fullName>
    </submittedName>
</protein>
<keyword evidence="3" id="KW-1185">Reference proteome</keyword>
<keyword evidence="1" id="KW-0472">Membrane</keyword>
<proteinExistence type="predicted"/>
<evidence type="ECO:0000313" key="3">
    <source>
        <dbReference type="Proteomes" id="UP000664109"/>
    </source>
</evidence>
<keyword evidence="1" id="KW-0812">Transmembrane</keyword>
<organism evidence="2 3">
    <name type="scientific">Streptomyces zhihengii</name>
    <dbReference type="NCBI Taxonomy" id="1818004"/>
    <lineage>
        <taxon>Bacteria</taxon>
        <taxon>Bacillati</taxon>
        <taxon>Actinomycetota</taxon>
        <taxon>Actinomycetes</taxon>
        <taxon>Kitasatosporales</taxon>
        <taxon>Streptomycetaceae</taxon>
        <taxon>Streptomyces</taxon>
    </lineage>
</organism>
<comment type="caution">
    <text evidence="2">The sequence shown here is derived from an EMBL/GenBank/DDBJ whole genome shotgun (WGS) entry which is preliminary data.</text>
</comment>
<dbReference type="RefSeq" id="WP_205378686.1">
    <property type="nucleotide sequence ID" value="NZ_JAFEJA010000003.1"/>
</dbReference>
<evidence type="ECO:0000256" key="1">
    <source>
        <dbReference type="SAM" id="Phobius"/>
    </source>
</evidence>
<keyword evidence="1" id="KW-1133">Transmembrane helix</keyword>